<dbReference type="GO" id="GO:0004418">
    <property type="term" value="F:hydroxymethylbilane synthase activity"/>
    <property type="evidence" value="ECO:0007669"/>
    <property type="project" value="UniProtKB-EC"/>
</dbReference>
<evidence type="ECO:0000313" key="11">
    <source>
        <dbReference type="EMBL" id="MDT0497812.1"/>
    </source>
</evidence>
<evidence type="ECO:0000256" key="6">
    <source>
        <dbReference type="ARBA" id="ARBA00023244"/>
    </source>
</evidence>
<evidence type="ECO:0000313" key="12">
    <source>
        <dbReference type="Proteomes" id="UP001254608"/>
    </source>
</evidence>
<dbReference type="PRINTS" id="PR00151">
    <property type="entry name" value="PORPHBDMNASE"/>
</dbReference>
<sequence>MNSRSLRIATRRSPLALWQAEHVKARLCAAHPGLGVELLPMSTAGDRLLGQSLATAGGKGLFVKELEVAMLEGRADLAVHSMKDVPVQLPDGMTLGALLAGEDPRDAFVSNAHESLDHLPRGAIVGTASLRRASQLRALRPDLAVEPLRGNVNTRLAKLDNREYDAIILACAGLDRLGFSERIRERFAVTRMLPAIAQGVVGVECRADDQQLHDWLAPLHDEHSALRLRAERAFNARLGGACQVPVAGHATASGERLRLVGLVGAADGTQIVRGEIGGPVDEAAQLGLNLAERLLDDGAAAILRNLGIEV</sequence>
<comment type="miscellaneous">
    <text evidence="8">The porphobilinogen subunits are added to the dipyrromethane group.</text>
</comment>
<reference evidence="11 12" key="1">
    <citation type="submission" date="2023-09" db="EMBL/GenBank/DDBJ databases">
        <authorList>
            <person name="Rey-Velasco X."/>
        </authorList>
    </citation>
    <scope>NUCLEOTIDE SEQUENCE [LARGE SCALE GENOMIC DNA]</scope>
    <source>
        <strain evidence="11 12">W345</strain>
    </source>
</reference>
<dbReference type="InterPro" id="IPR000860">
    <property type="entry name" value="HemC"/>
</dbReference>
<dbReference type="EMBL" id="JAVRIC010000014">
    <property type="protein sequence ID" value="MDT0497812.1"/>
    <property type="molecule type" value="Genomic_DNA"/>
</dbReference>
<dbReference type="Gene3D" id="3.40.190.10">
    <property type="entry name" value="Periplasmic binding protein-like II"/>
    <property type="match status" value="2"/>
</dbReference>
<proteinExistence type="inferred from homology"/>
<dbReference type="PANTHER" id="PTHR11557">
    <property type="entry name" value="PORPHOBILINOGEN DEAMINASE"/>
    <property type="match status" value="1"/>
</dbReference>
<name>A0ABU2WIZ2_9GAMM</name>
<organism evidence="11 12">
    <name type="scientific">Banduia mediterranea</name>
    <dbReference type="NCBI Taxonomy" id="3075609"/>
    <lineage>
        <taxon>Bacteria</taxon>
        <taxon>Pseudomonadati</taxon>
        <taxon>Pseudomonadota</taxon>
        <taxon>Gammaproteobacteria</taxon>
        <taxon>Nevskiales</taxon>
        <taxon>Algiphilaceae</taxon>
        <taxon>Banduia</taxon>
    </lineage>
</organism>
<dbReference type="SUPFAM" id="SSF54782">
    <property type="entry name" value="Porphobilinogen deaminase (hydroxymethylbilane synthase), C-terminal domain"/>
    <property type="match status" value="1"/>
</dbReference>
<keyword evidence="6 8" id="KW-0627">Porphyrin biosynthesis</keyword>
<comment type="function">
    <text evidence="1 8">Tetrapolymerization of the monopyrrole PBG into the hydroxymethylbilane pre-uroporphyrinogen in several discrete steps.</text>
</comment>
<dbReference type="InterPro" id="IPR022419">
    <property type="entry name" value="Porphobilin_deaminase_cofac_BS"/>
</dbReference>
<dbReference type="SUPFAM" id="SSF53850">
    <property type="entry name" value="Periplasmic binding protein-like II"/>
    <property type="match status" value="1"/>
</dbReference>
<dbReference type="NCBIfam" id="TIGR00212">
    <property type="entry name" value="hemC"/>
    <property type="match status" value="1"/>
</dbReference>
<dbReference type="InterPro" id="IPR036803">
    <property type="entry name" value="Porphobilinogen_deaminase_C_sf"/>
</dbReference>
<dbReference type="Proteomes" id="UP001254608">
    <property type="component" value="Unassembled WGS sequence"/>
</dbReference>
<keyword evidence="5 8" id="KW-0808">Transferase</keyword>
<dbReference type="CDD" id="cd13646">
    <property type="entry name" value="PBP2_EcHMBS_like"/>
    <property type="match status" value="1"/>
</dbReference>
<dbReference type="Pfam" id="PF03900">
    <property type="entry name" value="Porphobil_deamC"/>
    <property type="match status" value="1"/>
</dbReference>
<dbReference type="InterPro" id="IPR022417">
    <property type="entry name" value="Porphobilin_deaminase_N"/>
</dbReference>
<comment type="cofactor">
    <cofactor evidence="8">
        <name>dipyrromethane</name>
        <dbReference type="ChEBI" id="CHEBI:60342"/>
    </cofactor>
    <text evidence="8">Binds 1 dipyrromethane group covalently.</text>
</comment>
<dbReference type="Pfam" id="PF01379">
    <property type="entry name" value="Porphobil_deam"/>
    <property type="match status" value="1"/>
</dbReference>
<comment type="pathway">
    <text evidence="2">Porphyrin-containing compound metabolism; protoporphyrin-IX biosynthesis; coproporphyrinogen-III from 5-aminolevulinate: step 2/4.</text>
</comment>
<evidence type="ECO:0000259" key="10">
    <source>
        <dbReference type="Pfam" id="PF03900"/>
    </source>
</evidence>
<accession>A0ABU2WIZ2</accession>
<comment type="similarity">
    <text evidence="3 8">Belongs to the HMBS family.</text>
</comment>
<evidence type="ECO:0000256" key="5">
    <source>
        <dbReference type="ARBA" id="ARBA00022679"/>
    </source>
</evidence>
<dbReference type="PANTHER" id="PTHR11557:SF0">
    <property type="entry name" value="PORPHOBILINOGEN DEAMINASE"/>
    <property type="match status" value="1"/>
</dbReference>
<comment type="subunit">
    <text evidence="4 8">Monomer.</text>
</comment>
<feature type="domain" description="Porphobilinogen deaminase N-terminal" evidence="9">
    <location>
        <begin position="6"/>
        <end position="213"/>
    </location>
</feature>
<evidence type="ECO:0000256" key="2">
    <source>
        <dbReference type="ARBA" id="ARBA00004735"/>
    </source>
</evidence>
<dbReference type="EC" id="2.5.1.61" evidence="8"/>
<feature type="domain" description="Porphobilinogen deaminase C-terminal" evidence="10">
    <location>
        <begin position="226"/>
        <end position="295"/>
    </location>
</feature>
<evidence type="ECO:0000256" key="8">
    <source>
        <dbReference type="HAMAP-Rule" id="MF_00260"/>
    </source>
</evidence>
<feature type="modified residue" description="S-(dipyrrolylmethanemethyl)cysteine" evidence="8">
    <location>
        <position position="242"/>
    </location>
</feature>
<keyword evidence="12" id="KW-1185">Reference proteome</keyword>
<evidence type="ECO:0000256" key="7">
    <source>
        <dbReference type="ARBA" id="ARBA00048169"/>
    </source>
</evidence>
<comment type="caution">
    <text evidence="11">The sequence shown here is derived from an EMBL/GenBank/DDBJ whole genome shotgun (WGS) entry which is preliminary data.</text>
</comment>
<dbReference type="InterPro" id="IPR022418">
    <property type="entry name" value="Porphobilinogen_deaminase_C"/>
</dbReference>
<gene>
    <name evidence="8 11" type="primary">hemC</name>
    <name evidence="11" type="ORF">RM530_10625</name>
</gene>
<dbReference type="PIRSF" id="PIRSF001438">
    <property type="entry name" value="4pyrrol_synth_OHMeBilane_synth"/>
    <property type="match status" value="1"/>
</dbReference>
<evidence type="ECO:0000259" key="9">
    <source>
        <dbReference type="Pfam" id="PF01379"/>
    </source>
</evidence>
<dbReference type="Gene3D" id="3.30.160.40">
    <property type="entry name" value="Porphobilinogen deaminase, C-terminal domain"/>
    <property type="match status" value="1"/>
</dbReference>
<dbReference type="PROSITE" id="PS00533">
    <property type="entry name" value="PORPHOBILINOGEN_DEAM"/>
    <property type="match status" value="1"/>
</dbReference>
<protein>
    <recommendedName>
        <fullName evidence="8">Porphobilinogen deaminase</fullName>
        <shortName evidence="8">PBG</shortName>
        <ecNumber evidence="8">2.5.1.61</ecNumber>
    </recommendedName>
    <alternativeName>
        <fullName evidence="8">Hydroxymethylbilane synthase</fullName>
        <shortName evidence="8">HMBS</shortName>
    </alternativeName>
    <alternativeName>
        <fullName evidence="8">Pre-uroporphyrinogen synthase</fullName>
    </alternativeName>
</protein>
<dbReference type="HAMAP" id="MF_00260">
    <property type="entry name" value="Porphobil_deam"/>
    <property type="match status" value="1"/>
</dbReference>
<comment type="catalytic activity">
    <reaction evidence="7 8">
        <text>4 porphobilinogen + H2O = hydroxymethylbilane + 4 NH4(+)</text>
        <dbReference type="Rhea" id="RHEA:13185"/>
        <dbReference type="ChEBI" id="CHEBI:15377"/>
        <dbReference type="ChEBI" id="CHEBI:28938"/>
        <dbReference type="ChEBI" id="CHEBI:57845"/>
        <dbReference type="ChEBI" id="CHEBI:58126"/>
        <dbReference type="EC" id="2.5.1.61"/>
    </reaction>
</comment>
<evidence type="ECO:0000256" key="4">
    <source>
        <dbReference type="ARBA" id="ARBA00011245"/>
    </source>
</evidence>
<evidence type="ECO:0000256" key="3">
    <source>
        <dbReference type="ARBA" id="ARBA00005638"/>
    </source>
</evidence>
<evidence type="ECO:0000256" key="1">
    <source>
        <dbReference type="ARBA" id="ARBA00002869"/>
    </source>
</evidence>
<dbReference type="RefSeq" id="WP_311365205.1">
    <property type="nucleotide sequence ID" value="NZ_JAVRIC010000014.1"/>
</dbReference>